<dbReference type="eggNOG" id="COG3293">
    <property type="taxonomic scope" value="Bacteria"/>
</dbReference>
<dbReference type="EMBL" id="CP000393">
    <property type="protein sequence ID" value="ABG53554.1"/>
    <property type="molecule type" value="Genomic_DNA"/>
</dbReference>
<protein>
    <recommendedName>
        <fullName evidence="1">Insertion element IS402-like domain-containing protein</fullName>
    </recommendedName>
</protein>
<dbReference type="AlphaFoldDB" id="Q10W20"/>
<proteinExistence type="predicted"/>
<dbReference type="PANTHER" id="PTHR30007">
    <property type="entry name" value="PHP DOMAIN PROTEIN"/>
    <property type="match status" value="1"/>
</dbReference>
<reference evidence="2" key="1">
    <citation type="submission" date="2006-06" db="EMBL/GenBank/DDBJ databases">
        <title>Complete sequence of Trichodesmium erythraeum IMS101.</title>
        <authorList>
            <consortium name="US DOE Joint Genome Institute"/>
            <person name="Copeland A."/>
            <person name="Lucas S."/>
            <person name="Lapidus A."/>
            <person name="Barry K."/>
            <person name="Detter J.C."/>
            <person name="Glavina del Rio T."/>
            <person name="Hammon N."/>
            <person name="Israni S."/>
            <person name="Dalin E."/>
            <person name="Tice H."/>
            <person name="Pitluck S."/>
            <person name="Kiss H."/>
            <person name="Munk A.C."/>
            <person name="Brettin T."/>
            <person name="Bruce D."/>
            <person name="Han C."/>
            <person name="Tapia R."/>
            <person name="Gilna P."/>
            <person name="Schmutz J."/>
            <person name="Larimer F."/>
            <person name="Land M."/>
            <person name="Hauser L."/>
            <person name="Kyrpides N."/>
            <person name="Kim E."/>
            <person name="Richardson P."/>
        </authorList>
    </citation>
    <scope>NUCLEOTIDE SEQUENCE [LARGE SCALE GENOMIC DNA]</scope>
    <source>
        <strain evidence="2">IMS101</strain>
    </source>
</reference>
<accession>Q10W20</accession>
<organism evidence="2">
    <name type="scientific">Trichodesmium erythraeum (strain IMS101)</name>
    <dbReference type="NCBI Taxonomy" id="203124"/>
    <lineage>
        <taxon>Bacteria</taxon>
        <taxon>Bacillati</taxon>
        <taxon>Cyanobacteriota</taxon>
        <taxon>Cyanophyceae</taxon>
        <taxon>Oscillatoriophycideae</taxon>
        <taxon>Oscillatoriales</taxon>
        <taxon>Microcoleaceae</taxon>
        <taxon>Trichodesmium</taxon>
    </lineage>
</organism>
<name>Q10W20_TRIEI</name>
<gene>
    <name evidence="2" type="ordered locus">Tery_4578</name>
</gene>
<dbReference type="InterPro" id="IPR025161">
    <property type="entry name" value="IS402-like_dom"/>
</dbReference>
<feature type="domain" description="Insertion element IS402-like" evidence="1">
    <location>
        <begin position="31"/>
        <end position="101"/>
    </location>
</feature>
<evidence type="ECO:0000259" key="1">
    <source>
        <dbReference type="Pfam" id="PF13340"/>
    </source>
</evidence>
<dbReference type="PANTHER" id="PTHR30007:SF0">
    <property type="entry name" value="TRANSPOSASE"/>
    <property type="match status" value="1"/>
</dbReference>
<evidence type="ECO:0000313" key="2">
    <source>
        <dbReference type="EMBL" id="ABG53554.1"/>
    </source>
</evidence>
<sequence>MLKVGKYKNDSQSQINFVKSRENLSLAVRRDREWNYSNLCYRNLSQRGPKPNANLTEVVNGIFYIIYSGCHWRSLPQGLTPWQTVLTKFCKSQRHSVWQEINHTLRRETRVQEVGHPEPTAAVVDSHRVKITAKRGRYMAMMVVKK</sequence>
<dbReference type="KEGG" id="ter:Tery_4578"/>
<dbReference type="STRING" id="203124.Tery_4578"/>
<dbReference type="Pfam" id="PF13340">
    <property type="entry name" value="DUF4096"/>
    <property type="match status" value="1"/>
</dbReference>
<dbReference type="HOGENOM" id="CLU_1776651_0_0_3"/>
<dbReference type="OrthoDB" id="9809153at2"/>
<dbReference type="RefSeq" id="WP_011613871.1">
    <property type="nucleotide sequence ID" value="NC_008312.1"/>
</dbReference>